<gene>
    <name evidence="3" type="ORF">BDLFYP24_01270</name>
    <name evidence="2" type="ORF">GBB04_03475</name>
</gene>
<feature type="transmembrane region" description="Helical" evidence="1">
    <location>
        <begin position="57"/>
        <end position="78"/>
    </location>
</feature>
<dbReference type="EMBL" id="WDPD01000002">
    <property type="protein sequence ID" value="KAB7462047.1"/>
    <property type="molecule type" value="Genomic_DNA"/>
</dbReference>
<reference evidence="3" key="2">
    <citation type="submission" date="2019-11" db="EMBL/GenBank/DDBJ databases">
        <authorList>
            <person name="Feng L."/>
        </authorList>
    </citation>
    <scope>NUCLEOTIDE SEQUENCE</scope>
    <source>
        <strain evidence="3">BdentiumLFYP24</strain>
    </source>
</reference>
<keyword evidence="1" id="KW-0472">Membrane</keyword>
<protein>
    <submittedName>
        <fullName evidence="3">Uncharacterized protein</fullName>
    </submittedName>
</protein>
<dbReference type="AlphaFoldDB" id="A0A6N2S146"/>
<evidence type="ECO:0000256" key="1">
    <source>
        <dbReference type="SAM" id="Phobius"/>
    </source>
</evidence>
<keyword evidence="1" id="KW-1133">Transmembrane helix</keyword>
<keyword evidence="1" id="KW-0812">Transmembrane</keyword>
<evidence type="ECO:0000313" key="4">
    <source>
        <dbReference type="Proteomes" id="UP000429211"/>
    </source>
</evidence>
<proteinExistence type="predicted"/>
<dbReference type="RefSeq" id="WP_003840499.1">
    <property type="nucleotide sequence ID" value="NZ_BCYE01000017.1"/>
</dbReference>
<reference evidence="2 4" key="1">
    <citation type="journal article" date="2019" name="Nat. Med.">
        <title>A library of human gut bacterial isolates paired with longitudinal multiomics data enables mechanistic microbiome research.</title>
        <authorList>
            <person name="Poyet M."/>
            <person name="Groussin M."/>
            <person name="Gibbons S.M."/>
            <person name="Avila-Pacheco J."/>
            <person name="Jiang X."/>
            <person name="Kearney S.M."/>
            <person name="Perrotta A.R."/>
            <person name="Berdy B."/>
            <person name="Zhao S."/>
            <person name="Lieberman T.D."/>
            <person name="Swanson P.K."/>
            <person name="Smith M."/>
            <person name="Roesemann S."/>
            <person name="Alexander J.E."/>
            <person name="Rich S.A."/>
            <person name="Livny J."/>
            <person name="Vlamakis H."/>
            <person name="Clish C."/>
            <person name="Bullock K."/>
            <person name="Deik A."/>
            <person name="Scott J."/>
            <person name="Pierce K.A."/>
            <person name="Xavier R.J."/>
            <person name="Alm E.J."/>
        </authorList>
    </citation>
    <scope>NUCLEOTIDE SEQUENCE [LARGE SCALE GENOMIC DNA]</scope>
    <source>
        <strain evidence="2 4">BIOML-A2</strain>
    </source>
</reference>
<dbReference type="GeneID" id="31606149"/>
<accession>A0A6N2S146</accession>
<dbReference type="Proteomes" id="UP000429211">
    <property type="component" value="Unassembled WGS sequence"/>
</dbReference>
<evidence type="ECO:0000313" key="2">
    <source>
        <dbReference type="EMBL" id="KAB7462047.1"/>
    </source>
</evidence>
<evidence type="ECO:0000313" key="3">
    <source>
        <dbReference type="EMBL" id="VYS86872.1"/>
    </source>
</evidence>
<sequence length="104" mass="11557">MATITGLRGSLTHWLVLASQWFHDWDITLLASALIVLIVIAGVTGRAAMVPRLWMQLVWGTVTVVVGLIEVAIIWTIVTRYLPVCDMGILIRNMLRHEPPTVIA</sequence>
<organism evidence="3">
    <name type="scientific">Bifidobacterium dentium</name>
    <dbReference type="NCBI Taxonomy" id="1689"/>
    <lineage>
        <taxon>Bacteria</taxon>
        <taxon>Bacillati</taxon>
        <taxon>Actinomycetota</taxon>
        <taxon>Actinomycetes</taxon>
        <taxon>Bifidobacteriales</taxon>
        <taxon>Bifidobacteriaceae</taxon>
        <taxon>Bifidobacterium</taxon>
    </lineage>
</organism>
<feature type="transmembrane region" description="Helical" evidence="1">
    <location>
        <begin position="27"/>
        <end position="45"/>
    </location>
</feature>
<name>A0A6N2S146_9BIFI</name>
<dbReference type="EMBL" id="CACRSP010000003">
    <property type="protein sequence ID" value="VYS86872.1"/>
    <property type="molecule type" value="Genomic_DNA"/>
</dbReference>